<feature type="signal peptide" evidence="1">
    <location>
        <begin position="1"/>
        <end position="33"/>
    </location>
</feature>
<gene>
    <name evidence="3" type="ORF">B5M45_04895</name>
</gene>
<dbReference type="Pfam" id="PF13827">
    <property type="entry name" value="DUF4189"/>
    <property type="match status" value="1"/>
</dbReference>
<organism evidence="3 4">
    <name type="scientific">Mycobacterium simiae</name>
    <name type="common">Mycobacterium habana</name>
    <dbReference type="NCBI Taxonomy" id="1784"/>
    <lineage>
        <taxon>Bacteria</taxon>
        <taxon>Bacillati</taxon>
        <taxon>Actinomycetota</taxon>
        <taxon>Actinomycetes</taxon>
        <taxon>Mycobacteriales</taxon>
        <taxon>Mycobacteriaceae</taxon>
        <taxon>Mycobacterium</taxon>
        <taxon>Mycobacterium simiae complex</taxon>
    </lineage>
</organism>
<dbReference type="Proteomes" id="UP000193040">
    <property type="component" value="Unassembled WGS sequence"/>
</dbReference>
<feature type="chain" id="PRO_5039421028" description="DUF4189 domain-containing protein" evidence="1">
    <location>
        <begin position="34"/>
        <end position="122"/>
    </location>
</feature>
<accession>A0A1X0YF79</accession>
<sequence length="122" mass="12509">MRMITRRRRFILAAAGIVSAAAIGVGLAPAAGAADEHGAIAYSSNGSWGRAWDYPTRAAAEVTAVKNCAYRDCKVLTSFTDCGAVATNGRAFQGGVGPTLASAMRDALTKLGGGVIDTWACN</sequence>
<proteinExistence type="predicted"/>
<evidence type="ECO:0000256" key="1">
    <source>
        <dbReference type="SAM" id="SignalP"/>
    </source>
</evidence>
<evidence type="ECO:0000313" key="4">
    <source>
        <dbReference type="Proteomes" id="UP000193040"/>
    </source>
</evidence>
<dbReference type="InterPro" id="IPR025240">
    <property type="entry name" value="DUF4189"/>
</dbReference>
<name>A0A1X0YF79_MYCSI</name>
<protein>
    <recommendedName>
        <fullName evidence="2">DUF4189 domain-containing protein</fullName>
    </recommendedName>
</protein>
<evidence type="ECO:0000313" key="3">
    <source>
        <dbReference type="EMBL" id="ORJ63871.1"/>
    </source>
</evidence>
<dbReference type="InterPro" id="IPR006311">
    <property type="entry name" value="TAT_signal"/>
</dbReference>
<dbReference type="EMBL" id="MZZM01000006">
    <property type="protein sequence ID" value="ORJ63871.1"/>
    <property type="molecule type" value="Genomic_DNA"/>
</dbReference>
<reference evidence="3 4" key="1">
    <citation type="submission" date="2017-03" db="EMBL/GenBank/DDBJ databases">
        <title>Genomic insights into Mycobacterium simiae human colonization.</title>
        <authorList>
            <person name="Steffani J.L."/>
            <person name="Brunck M.E."/>
            <person name="Cruz E."/>
            <person name="Montiel R."/>
            <person name="Barona F."/>
        </authorList>
    </citation>
    <scope>NUCLEOTIDE SEQUENCE [LARGE SCALE GENOMIC DNA]</scope>
    <source>
        <strain evidence="3 4">MsiGto</strain>
    </source>
</reference>
<feature type="domain" description="DUF4189" evidence="2">
    <location>
        <begin position="37"/>
        <end position="113"/>
    </location>
</feature>
<keyword evidence="1" id="KW-0732">Signal</keyword>
<dbReference type="PROSITE" id="PS51318">
    <property type="entry name" value="TAT"/>
    <property type="match status" value="1"/>
</dbReference>
<evidence type="ECO:0000259" key="2">
    <source>
        <dbReference type="Pfam" id="PF13827"/>
    </source>
</evidence>
<comment type="caution">
    <text evidence="3">The sequence shown here is derived from an EMBL/GenBank/DDBJ whole genome shotgun (WGS) entry which is preliminary data.</text>
</comment>
<dbReference type="AlphaFoldDB" id="A0A1X0YF79"/>
<dbReference type="STRING" id="1784.VC42_07295"/>
<keyword evidence="4" id="KW-1185">Reference proteome</keyword>